<evidence type="ECO:0000256" key="5">
    <source>
        <dbReference type="ARBA" id="ARBA00022695"/>
    </source>
</evidence>
<dbReference type="PANTHER" id="PTHR30313">
    <property type="entry name" value="DNA PRIMASE"/>
    <property type="match status" value="1"/>
</dbReference>
<evidence type="ECO:0000259" key="13">
    <source>
        <dbReference type="SMART" id="SM00400"/>
    </source>
</evidence>
<dbReference type="AlphaFoldDB" id="A0A0S3F6K9"/>
<keyword evidence="12" id="KW-0804">Transcription</keyword>
<keyword evidence="10" id="KW-0460">Magnesium</keyword>
<dbReference type="SMART" id="SM00400">
    <property type="entry name" value="ZnF_CHCC"/>
    <property type="match status" value="1"/>
</dbReference>
<dbReference type="OrthoDB" id="7465087at2"/>
<evidence type="ECO:0000256" key="4">
    <source>
        <dbReference type="ARBA" id="ARBA00022679"/>
    </source>
</evidence>
<evidence type="ECO:0000256" key="9">
    <source>
        <dbReference type="ARBA" id="ARBA00022833"/>
    </source>
</evidence>
<proteinExistence type="predicted"/>
<dbReference type="GO" id="GO:0003677">
    <property type="term" value="F:DNA binding"/>
    <property type="evidence" value="ECO:0007669"/>
    <property type="project" value="UniProtKB-KW"/>
</dbReference>
<comment type="cofactor">
    <cofactor evidence="1">
        <name>Zn(2+)</name>
        <dbReference type="ChEBI" id="CHEBI:29105"/>
    </cofactor>
</comment>
<sequence length="328" mass="36361">MTKQITTRPQLDIERAKNRFAMSDVVRRHVKLRKTGHEYVGLCPFHDENTPSFRVNDAKGLFHCFGCGASGDVIDFIRHVEGRSFVEAVCELLDEDGLPEATPQDRGKAERRDRADRAAAILAAQAEWHEARSIIGTPAEHYLRLRGIFGDMPPTVRFGRVPLWRNKKTGADGRRLPALLLGAQDHTGKIVGVQHVFLTEDGQKAPIANPKLSLGQVRGCAVRLAPPARRIILIEGPEDGLTMRQRVQRAPVWITLGTGMMPFVELPPEVEHVTLAGDNNAPGRAAVAKAMEEYQRQGRTVDAIFPPPAFEDWNDELRGIEMTPPSPA</sequence>
<dbReference type="EMBL" id="CP013267">
    <property type="protein sequence ID" value="ALR23149.1"/>
    <property type="molecule type" value="Genomic_DNA"/>
</dbReference>
<geneLocation type="plasmid" evidence="14 15">
    <name>pDE3</name>
</geneLocation>
<keyword evidence="14" id="KW-0614">Plasmid</keyword>
<evidence type="ECO:0000256" key="10">
    <source>
        <dbReference type="ARBA" id="ARBA00022842"/>
    </source>
</evidence>
<evidence type="ECO:0000256" key="3">
    <source>
        <dbReference type="ARBA" id="ARBA00022515"/>
    </source>
</evidence>
<evidence type="ECO:0000256" key="11">
    <source>
        <dbReference type="ARBA" id="ARBA00023125"/>
    </source>
</evidence>
<protein>
    <recommendedName>
        <fullName evidence="13">Zinc finger CHC2-type domain-containing protein</fullName>
    </recommendedName>
</protein>
<keyword evidence="5" id="KW-0548">Nucleotidyltransferase</keyword>
<keyword evidence="7" id="KW-0479">Metal-binding</keyword>
<dbReference type="InterPro" id="IPR034154">
    <property type="entry name" value="TOPRIM_DnaG/twinkle"/>
</dbReference>
<keyword evidence="4" id="KW-0808">Transferase</keyword>
<dbReference type="CDD" id="cd01029">
    <property type="entry name" value="TOPRIM_primases"/>
    <property type="match status" value="1"/>
</dbReference>
<dbReference type="PANTHER" id="PTHR30313:SF2">
    <property type="entry name" value="DNA PRIMASE"/>
    <property type="match status" value="1"/>
</dbReference>
<gene>
    <name evidence="14" type="ORF">ATN00_21855</name>
</gene>
<keyword evidence="11" id="KW-0238">DNA-binding</keyword>
<evidence type="ECO:0000313" key="14">
    <source>
        <dbReference type="EMBL" id="ALR23149.1"/>
    </source>
</evidence>
<dbReference type="InterPro" id="IPR050219">
    <property type="entry name" value="DnaG_primase"/>
</dbReference>
<dbReference type="Pfam" id="PF23639">
    <property type="entry name" value="DUF7146"/>
    <property type="match status" value="1"/>
</dbReference>
<dbReference type="GO" id="GO:0003899">
    <property type="term" value="F:DNA-directed RNA polymerase activity"/>
    <property type="evidence" value="ECO:0007669"/>
    <property type="project" value="InterPro"/>
</dbReference>
<dbReference type="FunFam" id="3.90.580.10:FF:000001">
    <property type="entry name" value="DNA primase"/>
    <property type="match status" value="1"/>
</dbReference>
<reference evidence="14 15" key="1">
    <citation type="submission" date="2015-11" db="EMBL/GenBank/DDBJ databases">
        <title>A Two-component Flavoprotein Monooxygenase System MeaXY Responsible for para-Hydroxylation of 2-Methyl-6-ethylaniline and 2,6-Diethylaniline in Sphingobium baderi DE-13.</title>
        <authorList>
            <person name="Cheng M."/>
            <person name="Meng Q."/>
            <person name="Yang Y."/>
            <person name="Chu C."/>
            <person name="Yan X."/>
            <person name="He J."/>
            <person name="Li S."/>
        </authorList>
    </citation>
    <scope>NUCLEOTIDE SEQUENCE [LARGE SCALE GENOMIC DNA]</scope>
    <source>
        <strain evidence="14 15">DE-13</strain>
        <plasmid evidence="15">Plasmid pDE3</plasmid>
    </source>
</reference>
<evidence type="ECO:0000313" key="15">
    <source>
        <dbReference type="Proteomes" id="UP000056968"/>
    </source>
</evidence>
<keyword evidence="15" id="KW-1185">Reference proteome</keyword>
<dbReference type="KEGG" id="sbd:ATN00_21855"/>
<dbReference type="InterPro" id="IPR036977">
    <property type="entry name" value="DNA_primase_Znf_CHC2"/>
</dbReference>
<keyword evidence="2" id="KW-0240">DNA-directed RNA polymerase</keyword>
<evidence type="ECO:0000256" key="2">
    <source>
        <dbReference type="ARBA" id="ARBA00022478"/>
    </source>
</evidence>
<keyword evidence="3" id="KW-0639">Primosome</keyword>
<evidence type="ECO:0000256" key="8">
    <source>
        <dbReference type="ARBA" id="ARBA00022771"/>
    </source>
</evidence>
<dbReference type="GO" id="GO:1990077">
    <property type="term" value="C:primosome complex"/>
    <property type="evidence" value="ECO:0007669"/>
    <property type="project" value="UniProtKB-KW"/>
</dbReference>
<dbReference type="Gene3D" id="3.40.1360.10">
    <property type="match status" value="1"/>
</dbReference>
<dbReference type="InterPro" id="IPR006171">
    <property type="entry name" value="TOPRIM_dom"/>
</dbReference>
<dbReference type="GO" id="GO:0005737">
    <property type="term" value="C:cytoplasm"/>
    <property type="evidence" value="ECO:0007669"/>
    <property type="project" value="TreeGrafter"/>
</dbReference>
<feature type="domain" description="Zinc finger CHC2-type" evidence="13">
    <location>
        <begin position="39"/>
        <end position="93"/>
    </location>
</feature>
<accession>A0A0S3F6K9</accession>
<keyword evidence="9" id="KW-0862">Zinc</keyword>
<evidence type="ECO:0000256" key="1">
    <source>
        <dbReference type="ARBA" id="ARBA00001947"/>
    </source>
</evidence>
<organism evidence="14 15">
    <name type="scientific">Sphingobium baderi</name>
    <dbReference type="NCBI Taxonomy" id="1332080"/>
    <lineage>
        <taxon>Bacteria</taxon>
        <taxon>Pseudomonadati</taxon>
        <taxon>Pseudomonadota</taxon>
        <taxon>Alphaproteobacteria</taxon>
        <taxon>Sphingomonadales</taxon>
        <taxon>Sphingomonadaceae</taxon>
        <taxon>Sphingobium</taxon>
    </lineage>
</organism>
<dbReference type="Pfam" id="PF13362">
    <property type="entry name" value="Toprim_3"/>
    <property type="match status" value="1"/>
</dbReference>
<dbReference type="Proteomes" id="UP000056968">
    <property type="component" value="Plasmid pDE3"/>
</dbReference>
<keyword evidence="6" id="KW-0235">DNA replication</keyword>
<dbReference type="SUPFAM" id="SSF57783">
    <property type="entry name" value="Zinc beta-ribbon"/>
    <property type="match status" value="1"/>
</dbReference>
<dbReference type="GO" id="GO:0000428">
    <property type="term" value="C:DNA-directed RNA polymerase complex"/>
    <property type="evidence" value="ECO:0007669"/>
    <property type="project" value="UniProtKB-KW"/>
</dbReference>
<evidence type="ECO:0000256" key="6">
    <source>
        <dbReference type="ARBA" id="ARBA00022705"/>
    </source>
</evidence>
<dbReference type="InterPro" id="IPR055570">
    <property type="entry name" value="DUF7146"/>
</dbReference>
<dbReference type="GO" id="GO:0008270">
    <property type="term" value="F:zinc ion binding"/>
    <property type="evidence" value="ECO:0007669"/>
    <property type="project" value="UniProtKB-KW"/>
</dbReference>
<evidence type="ECO:0000256" key="12">
    <source>
        <dbReference type="ARBA" id="ARBA00023163"/>
    </source>
</evidence>
<dbReference type="Gene3D" id="3.90.580.10">
    <property type="entry name" value="Zinc finger, CHC2-type domain"/>
    <property type="match status" value="1"/>
</dbReference>
<dbReference type="InterPro" id="IPR002694">
    <property type="entry name" value="Znf_CHC2"/>
</dbReference>
<name>A0A0S3F6K9_9SPHN</name>
<dbReference type="GO" id="GO:0006269">
    <property type="term" value="P:DNA replication, synthesis of primer"/>
    <property type="evidence" value="ECO:0007669"/>
    <property type="project" value="UniProtKB-KW"/>
</dbReference>
<keyword evidence="8" id="KW-0863">Zinc-finger</keyword>
<dbReference type="Pfam" id="PF01807">
    <property type="entry name" value="Zn_ribbon_DnaG"/>
    <property type="match status" value="1"/>
</dbReference>
<dbReference type="RefSeq" id="WP_048575080.1">
    <property type="nucleotide sequence ID" value="NZ_CP013267.1"/>
</dbReference>
<evidence type="ECO:0000256" key="7">
    <source>
        <dbReference type="ARBA" id="ARBA00022723"/>
    </source>
</evidence>